<evidence type="ECO:0000313" key="2">
    <source>
        <dbReference type="EMBL" id="AXY76727.1"/>
    </source>
</evidence>
<proteinExistence type="predicted"/>
<dbReference type="EMBL" id="CP032157">
    <property type="protein sequence ID" value="AXY76727.1"/>
    <property type="molecule type" value="Genomic_DNA"/>
</dbReference>
<reference evidence="2 3" key="1">
    <citation type="submission" date="2018-09" db="EMBL/GenBank/DDBJ databases">
        <title>Genome sequencing of strain 6GH32-13.</title>
        <authorList>
            <person name="Weon H.-Y."/>
            <person name="Heo J."/>
            <person name="Kwon S.-W."/>
        </authorList>
    </citation>
    <scope>NUCLEOTIDE SEQUENCE [LARGE SCALE GENOMIC DNA]</scope>
    <source>
        <strain evidence="2 3">5GH32-13</strain>
    </source>
</reference>
<dbReference type="AlphaFoldDB" id="A0A3B7MSA2"/>
<dbReference type="OrthoDB" id="676524at2"/>
<name>A0A3B7MSA2_9BACT</name>
<dbReference type="Proteomes" id="UP000263900">
    <property type="component" value="Chromosome"/>
</dbReference>
<sequence length="92" mass="9930">MFKSIAPDKWRHFYAGIVMGAVLQGLGWWLMPNNAGLSVLIVLALVVIISYGFELFSLITGLGVYDFMDAVASVIGGVFGLGLALLACCWLF</sequence>
<feature type="transmembrane region" description="Helical" evidence="1">
    <location>
        <begin position="12"/>
        <end position="30"/>
    </location>
</feature>
<evidence type="ECO:0000313" key="3">
    <source>
        <dbReference type="Proteomes" id="UP000263900"/>
    </source>
</evidence>
<feature type="transmembrane region" description="Helical" evidence="1">
    <location>
        <begin position="70"/>
        <end position="91"/>
    </location>
</feature>
<keyword evidence="1" id="KW-0472">Membrane</keyword>
<keyword evidence="3" id="KW-1185">Reference proteome</keyword>
<feature type="transmembrane region" description="Helical" evidence="1">
    <location>
        <begin position="37"/>
        <end position="64"/>
    </location>
</feature>
<gene>
    <name evidence="2" type="ORF">D3H65_23225</name>
</gene>
<dbReference type="RefSeq" id="WP_119052604.1">
    <property type="nucleotide sequence ID" value="NZ_CP032157.1"/>
</dbReference>
<evidence type="ECO:0000256" key="1">
    <source>
        <dbReference type="SAM" id="Phobius"/>
    </source>
</evidence>
<organism evidence="2 3">
    <name type="scientific">Paraflavitalea soli</name>
    <dbReference type="NCBI Taxonomy" id="2315862"/>
    <lineage>
        <taxon>Bacteria</taxon>
        <taxon>Pseudomonadati</taxon>
        <taxon>Bacteroidota</taxon>
        <taxon>Chitinophagia</taxon>
        <taxon>Chitinophagales</taxon>
        <taxon>Chitinophagaceae</taxon>
        <taxon>Paraflavitalea</taxon>
    </lineage>
</organism>
<dbReference type="KEGG" id="pseg:D3H65_23225"/>
<keyword evidence="1" id="KW-1133">Transmembrane helix</keyword>
<accession>A0A3B7MSA2</accession>
<keyword evidence="1" id="KW-0812">Transmembrane</keyword>
<protein>
    <submittedName>
        <fullName evidence="2">Uncharacterized protein</fullName>
    </submittedName>
</protein>